<comment type="caution">
    <text evidence="2">The sequence shown here is derived from an EMBL/GenBank/DDBJ whole genome shotgun (WGS) entry which is preliminary data.</text>
</comment>
<dbReference type="RefSeq" id="WP_067823897.1">
    <property type="nucleotide sequence ID" value="NZ_BAAALP010000011.1"/>
</dbReference>
<proteinExistence type="predicted"/>
<dbReference type="Proteomes" id="UP000572680">
    <property type="component" value="Unassembled WGS sequence"/>
</dbReference>
<evidence type="ECO:0000256" key="1">
    <source>
        <dbReference type="SAM" id="Phobius"/>
    </source>
</evidence>
<organism evidence="2 3">
    <name type="scientific">Actinomadura namibiensis</name>
    <dbReference type="NCBI Taxonomy" id="182080"/>
    <lineage>
        <taxon>Bacteria</taxon>
        <taxon>Bacillati</taxon>
        <taxon>Actinomycetota</taxon>
        <taxon>Actinomycetes</taxon>
        <taxon>Streptosporangiales</taxon>
        <taxon>Thermomonosporaceae</taxon>
        <taxon>Actinomadura</taxon>
    </lineage>
</organism>
<evidence type="ECO:0000313" key="2">
    <source>
        <dbReference type="EMBL" id="MBA8954529.1"/>
    </source>
</evidence>
<dbReference type="EMBL" id="JACJIA010000009">
    <property type="protein sequence ID" value="MBA8954529.1"/>
    <property type="molecule type" value="Genomic_DNA"/>
</dbReference>
<reference evidence="2 3" key="1">
    <citation type="submission" date="2020-08" db="EMBL/GenBank/DDBJ databases">
        <title>Genomic Encyclopedia of Type Strains, Phase IV (KMG-IV): sequencing the most valuable type-strain genomes for metagenomic binning, comparative biology and taxonomic classification.</title>
        <authorList>
            <person name="Goeker M."/>
        </authorList>
    </citation>
    <scope>NUCLEOTIDE SEQUENCE [LARGE SCALE GENOMIC DNA]</scope>
    <source>
        <strain evidence="2 3">DSM 44197</strain>
    </source>
</reference>
<sequence length="59" mass="6481">MDVLVTLLLTITTQTTALLMEGRQLIGLAAAIILAMMAGQLGWKGTDRVIAWRQRPDQD</sequence>
<name>A0A7W3LUH5_ACTNM</name>
<keyword evidence="1" id="KW-0472">Membrane</keyword>
<keyword evidence="1" id="KW-1133">Transmembrane helix</keyword>
<dbReference type="AlphaFoldDB" id="A0A7W3LUH5"/>
<feature type="transmembrane region" description="Helical" evidence="1">
    <location>
        <begin position="25"/>
        <end position="43"/>
    </location>
</feature>
<gene>
    <name evidence="2" type="ORF">HNR61_006186</name>
</gene>
<keyword evidence="3" id="KW-1185">Reference proteome</keyword>
<keyword evidence="1" id="KW-0812">Transmembrane</keyword>
<protein>
    <submittedName>
        <fullName evidence="2">Uncharacterized protein</fullName>
    </submittedName>
</protein>
<evidence type="ECO:0000313" key="3">
    <source>
        <dbReference type="Proteomes" id="UP000572680"/>
    </source>
</evidence>
<accession>A0A7W3LUH5</accession>